<dbReference type="KEGG" id="aft:BBF96_09965"/>
<evidence type="ECO:0008006" key="3">
    <source>
        <dbReference type="Google" id="ProtNLM"/>
    </source>
</evidence>
<name>A0A3Q9HQY8_9FIRM</name>
<proteinExistence type="predicted"/>
<dbReference type="Pfam" id="PF11213">
    <property type="entry name" value="DUF3006"/>
    <property type="match status" value="1"/>
</dbReference>
<dbReference type="InterPro" id="IPR021377">
    <property type="entry name" value="DUF3006"/>
</dbReference>
<dbReference type="OrthoDB" id="164847at2"/>
<evidence type="ECO:0000313" key="1">
    <source>
        <dbReference type="EMBL" id="AZR73682.1"/>
    </source>
</evidence>
<keyword evidence="2" id="KW-1185">Reference proteome</keyword>
<protein>
    <recommendedName>
        <fullName evidence="3">DUF3006 domain-containing protein</fullName>
    </recommendedName>
</protein>
<sequence length="75" mass="8723">MKITASVDHFEEDWAILMVDDLKIELPRKFLPRGVKAGGWVDLIIEENLEKEAQVRNNVKNLLKELKEGKYLESK</sequence>
<accession>A0A3Q9HQY8</accession>
<gene>
    <name evidence="1" type="ORF">BBF96_09965</name>
</gene>
<evidence type="ECO:0000313" key="2">
    <source>
        <dbReference type="Proteomes" id="UP000267250"/>
    </source>
</evidence>
<dbReference type="Proteomes" id="UP000267250">
    <property type="component" value="Chromosome"/>
</dbReference>
<reference evidence="1 2" key="1">
    <citation type="submission" date="2016-07" db="EMBL/GenBank/DDBJ databases">
        <title>Genome and transcriptome analysis of iron-reducing fermentative bacteria Anoxybacter fermentans.</title>
        <authorList>
            <person name="Zeng X."/>
            <person name="Shao Z."/>
        </authorList>
    </citation>
    <scope>NUCLEOTIDE SEQUENCE [LARGE SCALE GENOMIC DNA]</scope>
    <source>
        <strain evidence="1 2">DY22613</strain>
    </source>
</reference>
<organism evidence="1 2">
    <name type="scientific">Anoxybacter fermentans</name>
    <dbReference type="NCBI Taxonomy" id="1323375"/>
    <lineage>
        <taxon>Bacteria</taxon>
        <taxon>Bacillati</taxon>
        <taxon>Bacillota</taxon>
        <taxon>Clostridia</taxon>
        <taxon>Halanaerobiales</taxon>
        <taxon>Anoxybacter</taxon>
    </lineage>
</organism>
<dbReference type="EMBL" id="CP016379">
    <property type="protein sequence ID" value="AZR73682.1"/>
    <property type="molecule type" value="Genomic_DNA"/>
</dbReference>
<dbReference type="AlphaFoldDB" id="A0A3Q9HQY8"/>
<dbReference type="RefSeq" id="WP_127017030.1">
    <property type="nucleotide sequence ID" value="NZ_CP016379.1"/>
</dbReference>
<dbReference type="Gene3D" id="6.20.120.50">
    <property type="match status" value="1"/>
</dbReference>